<evidence type="ECO:0000256" key="1">
    <source>
        <dbReference type="SAM" id="Phobius"/>
    </source>
</evidence>
<dbReference type="InParanoid" id="A2ELD7"/>
<dbReference type="RefSeq" id="XP_001318762.1">
    <property type="nucleotide sequence ID" value="XM_001318727.1"/>
</dbReference>
<dbReference type="VEuPathDB" id="TrichDB:TVAG_358290"/>
<dbReference type="Proteomes" id="UP000001542">
    <property type="component" value="Unassembled WGS sequence"/>
</dbReference>
<proteinExistence type="predicted"/>
<reference evidence="2" key="1">
    <citation type="submission" date="2006-10" db="EMBL/GenBank/DDBJ databases">
        <authorList>
            <person name="Amadeo P."/>
            <person name="Zhao Q."/>
            <person name="Wortman J."/>
            <person name="Fraser-Liggett C."/>
            <person name="Carlton J."/>
        </authorList>
    </citation>
    <scope>NUCLEOTIDE SEQUENCE</scope>
    <source>
        <strain evidence="2">G3</strain>
    </source>
</reference>
<gene>
    <name evidence="2" type="ORF">TVAG_358290</name>
</gene>
<dbReference type="VEuPathDB" id="TrichDB:TVAGG3_0274520"/>
<keyword evidence="1" id="KW-0812">Transmembrane</keyword>
<sequence>MISSALEELQQAFVSFTKQTMNSYYAESSEQKSEKKIDMKPINEPNTIVRIENKRNKTTSQSVITGSLKLLINCLKIIAPIFLGISILLFSYSLYKFCASINIKENLKYIIFTPIACIFLLMCRRVFVSNGIDMTEFREDINVK</sequence>
<evidence type="ECO:0000313" key="2">
    <source>
        <dbReference type="EMBL" id="EAY06539.1"/>
    </source>
</evidence>
<keyword evidence="1" id="KW-1133">Transmembrane helix</keyword>
<name>A2ELD7_TRIV3</name>
<dbReference type="EMBL" id="DS113421">
    <property type="protein sequence ID" value="EAY06539.1"/>
    <property type="molecule type" value="Genomic_DNA"/>
</dbReference>
<evidence type="ECO:0000313" key="3">
    <source>
        <dbReference type="Proteomes" id="UP000001542"/>
    </source>
</evidence>
<keyword evidence="1" id="KW-0472">Membrane</keyword>
<feature type="transmembrane region" description="Helical" evidence="1">
    <location>
        <begin position="107"/>
        <end position="127"/>
    </location>
</feature>
<feature type="transmembrane region" description="Helical" evidence="1">
    <location>
        <begin position="77"/>
        <end position="95"/>
    </location>
</feature>
<accession>A2ELD7</accession>
<organism evidence="2 3">
    <name type="scientific">Trichomonas vaginalis (strain ATCC PRA-98 / G3)</name>
    <dbReference type="NCBI Taxonomy" id="412133"/>
    <lineage>
        <taxon>Eukaryota</taxon>
        <taxon>Metamonada</taxon>
        <taxon>Parabasalia</taxon>
        <taxon>Trichomonadida</taxon>
        <taxon>Trichomonadidae</taxon>
        <taxon>Trichomonas</taxon>
    </lineage>
</organism>
<dbReference type="AlphaFoldDB" id="A2ELD7"/>
<dbReference type="KEGG" id="tva:4764416"/>
<protein>
    <submittedName>
        <fullName evidence="2">Uncharacterized protein</fullName>
    </submittedName>
</protein>
<keyword evidence="3" id="KW-1185">Reference proteome</keyword>
<reference evidence="2" key="2">
    <citation type="journal article" date="2007" name="Science">
        <title>Draft genome sequence of the sexually transmitted pathogen Trichomonas vaginalis.</title>
        <authorList>
            <person name="Carlton J.M."/>
            <person name="Hirt R.P."/>
            <person name="Silva J.C."/>
            <person name="Delcher A.L."/>
            <person name="Schatz M."/>
            <person name="Zhao Q."/>
            <person name="Wortman J.R."/>
            <person name="Bidwell S.L."/>
            <person name="Alsmark U.C.M."/>
            <person name="Besteiro S."/>
            <person name="Sicheritz-Ponten T."/>
            <person name="Noel C.J."/>
            <person name="Dacks J.B."/>
            <person name="Foster P.G."/>
            <person name="Simillion C."/>
            <person name="Van de Peer Y."/>
            <person name="Miranda-Saavedra D."/>
            <person name="Barton G.J."/>
            <person name="Westrop G.D."/>
            <person name="Mueller S."/>
            <person name="Dessi D."/>
            <person name="Fiori P.L."/>
            <person name="Ren Q."/>
            <person name="Paulsen I."/>
            <person name="Zhang H."/>
            <person name="Bastida-Corcuera F.D."/>
            <person name="Simoes-Barbosa A."/>
            <person name="Brown M.T."/>
            <person name="Hayes R.D."/>
            <person name="Mukherjee M."/>
            <person name="Okumura C.Y."/>
            <person name="Schneider R."/>
            <person name="Smith A.J."/>
            <person name="Vanacova S."/>
            <person name="Villalvazo M."/>
            <person name="Haas B.J."/>
            <person name="Pertea M."/>
            <person name="Feldblyum T.V."/>
            <person name="Utterback T.R."/>
            <person name="Shu C.L."/>
            <person name="Osoegawa K."/>
            <person name="de Jong P.J."/>
            <person name="Hrdy I."/>
            <person name="Horvathova L."/>
            <person name="Zubacova Z."/>
            <person name="Dolezal P."/>
            <person name="Malik S.B."/>
            <person name="Logsdon J.M. Jr."/>
            <person name="Henze K."/>
            <person name="Gupta A."/>
            <person name="Wang C.C."/>
            <person name="Dunne R.L."/>
            <person name="Upcroft J.A."/>
            <person name="Upcroft P."/>
            <person name="White O."/>
            <person name="Salzberg S.L."/>
            <person name="Tang P."/>
            <person name="Chiu C.-H."/>
            <person name="Lee Y.-S."/>
            <person name="Embley T.M."/>
            <person name="Coombs G.H."/>
            <person name="Mottram J.C."/>
            <person name="Tachezy J."/>
            <person name="Fraser-Liggett C.M."/>
            <person name="Johnson P.J."/>
        </authorList>
    </citation>
    <scope>NUCLEOTIDE SEQUENCE [LARGE SCALE GENOMIC DNA]</scope>
    <source>
        <strain evidence="2">G3</strain>
    </source>
</reference>